<gene>
    <name evidence="3" type="ORF">RUN39_v1_50060</name>
</gene>
<dbReference type="AlphaFoldDB" id="A0A0S4TLK9"/>
<name>A0A0S4TLK9_RALSL</name>
<evidence type="ECO:0000256" key="1">
    <source>
        <dbReference type="PROSITE-ProRule" id="PRU00325"/>
    </source>
</evidence>
<dbReference type="Pfam" id="PF21810">
    <property type="entry name" value="DUF6880"/>
    <property type="match status" value="1"/>
</dbReference>
<keyword evidence="1" id="KW-0479">Metal-binding</keyword>
<sequence>MDSLFDVITLDRVSRMADAGSFARGTAYFHHGAVGRLEQIDGVLHADVKGTYRYHVELGIDDDGGLDYQCNCPVGKDEVFCKHAVAVALSWLENSGEEVFHADEPEPAKPRRKRKTYGEQIQEYLENLDASVLRERLMEAAERDRGLRDRLLLEAKSANADGLADMKAAVRQATSVSRFLDWDEAGDYGDGLTHLARLLEQWLRGPHARHVVELTELAIENAERSLEHIDDSNGEVMPSIEALVDVHRRACEQTKPDAARLAERLFKLQTEGQWDTFYSILPGYQKALGKAGLQRYRELVEKAWAALPARRDERGNRNAWDGAYMRLEHAMTALADLDDDIDAWVRIKAKDLSNSHRYLQIAEALGKRSRFDDALAWAERGLKACGQDPRLLTFCVHEGLRRGDLLKVDTMAWQRFTLRPSASAFAELKAVARKTGSQSQVRQRALEHLWEQVGREERAAKKRRDGWYAPTRGEIVSIFLDEGDVDTAWATFNGGPVRTTLWWPMADARAKTHPHEAIALYHKLLPVAVEQGAGNARYEGAFELVRAIRKLRLAKGEATLFAEELAGIKVQYRAKRNFMKLLETLK</sequence>
<dbReference type="Pfam" id="PF04434">
    <property type="entry name" value="SWIM"/>
    <property type="match status" value="1"/>
</dbReference>
<proteinExistence type="predicted"/>
<reference evidence="3" key="1">
    <citation type="submission" date="2015-10" db="EMBL/GenBank/DDBJ databases">
        <authorList>
            <person name="Gilbert D.G."/>
        </authorList>
    </citation>
    <scope>NUCLEOTIDE SEQUENCE</scope>
    <source>
        <strain evidence="3">Phyl III-seqv23</strain>
    </source>
</reference>
<dbReference type="PATRIC" id="fig|305.106.peg.4731"/>
<evidence type="ECO:0000313" key="3">
    <source>
        <dbReference type="EMBL" id="CUV10988.1"/>
    </source>
</evidence>
<keyword evidence="1" id="KW-0863">Zinc-finger</keyword>
<dbReference type="PROSITE" id="PS50966">
    <property type="entry name" value="ZF_SWIM"/>
    <property type="match status" value="1"/>
</dbReference>
<dbReference type="GO" id="GO:0008270">
    <property type="term" value="F:zinc ion binding"/>
    <property type="evidence" value="ECO:0007669"/>
    <property type="project" value="UniProtKB-KW"/>
</dbReference>
<keyword evidence="1" id="KW-0862">Zinc</keyword>
<dbReference type="EMBL" id="LN899819">
    <property type="protein sequence ID" value="CUV10988.1"/>
    <property type="molecule type" value="Genomic_DNA"/>
</dbReference>
<feature type="domain" description="SWIM-type" evidence="2">
    <location>
        <begin position="54"/>
        <end position="92"/>
    </location>
</feature>
<dbReference type="InterPro" id="IPR007527">
    <property type="entry name" value="Znf_SWIM"/>
</dbReference>
<evidence type="ECO:0000259" key="2">
    <source>
        <dbReference type="PROSITE" id="PS50966"/>
    </source>
</evidence>
<organism evidence="3">
    <name type="scientific">Ralstonia solanacearum</name>
    <name type="common">Pseudomonas solanacearum</name>
    <dbReference type="NCBI Taxonomy" id="305"/>
    <lineage>
        <taxon>Bacteria</taxon>
        <taxon>Pseudomonadati</taxon>
        <taxon>Pseudomonadota</taxon>
        <taxon>Betaproteobacteria</taxon>
        <taxon>Burkholderiales</taxon>
        <taxon>Burkholderiaceae</taxon>
        <taxon>Ralstonia</taxon>
        <taxon>Ralstonia solanacearum species complex</taxon>
    </lineage>
</organism>
<protein>
    <recommendedName>
        <fullName evidence="2">SWIM-type domain-containing protein</fullName>
    </recommendedName>
</protein>
<accession>A0A0S4TLK9</accession>
<dbReference type="InterPro" id="IPR049245">
    <property type="entry name" value="DUF6880"/>
</dbReference>